<evidence type="ECO:0000313" key="4">
    <source>
        <dbReference type="Proteomes" id="UP001519460"/>
    </source>
</evidence>
<comment type="caution">
    <text evidence="3">The sequence shown here is derived from an EMBL/GenBank/DDBJ whole genome shotgun (WGS) entry which is preliminary data.</text>
</comment>
<feature type="domain" description="Glucose-methanol-choline oxidoreductase C-terminal" evidence="2">
    <location>
        <begin position="129"/>
        <end position="237"/>
    </location>
</feature>
<reference evidence="3 4" key="1">
    <citation type="journal article" date="2023" name="Sci. Data">
        <title>Genome assembly of the Korean intertidal mud-creeper Batillaria attramentaria.</title>
        <authorList>
            <person name="Patra A.K."/>
            <person name="Ho P.T."/>
            <person name="Jun S."/>
            <person name="Lee S.J."/>
            <person name="Kim Y."/>
            <person name="Won Y.J."/>
        </authorList>
    </citation>
    <scope>NUCLEOTIDE SEQUENCE [LARGE SCALE GENOMIC DNA]</scope>
    <source>
        <strain evidence="3">Wonlab-2016</strain>
    </source>
</reference>
<dbReference type="InterPro" id="IPR012132">
    <property type="entry name" value="GMC_OxRdtase"/>
</dbReference>
<comment type="similarity">
    <text evidence="1">Belongs to the GMC oxidoreductase family.</text>
</comment>
<proteinExistence type="inferred from homology"/>
<gene>
    <name evidence="3" type="ORF">BaRGS_00008842</name>
</gene>
<dbReference type="Pfam" id="PF05199">
    <property type="entry name" value="GMC_oxred_C"/>
    <property type="match status" value="1"/>
</dbReference>
<sequence>MLFGDGLLRSPWTLEALAFMATTEGKRRAKYPDLQLHLCSMMIDWEYAGLITPEEAERQSGRKLTNGLSCAATLLHPASVGSVRLRTPNPGDPPAIDPRYLDRDEDVDVILYGSHDVIVPMISFFVELFRGVRVCQKLASTPALQKLGARLVDKPVRACADKHQYDTDDYWRCHIRQVVSTVYHPSCTCKMGDVKDPSTVVDSQLRVKGISGLRVVDASVMPKVVSGNTNAPTIMIAEKAADMIREIVTVKKVEGV</sequence>
<dbReference type="Gene3D" id="3.30.560.10">
    <property type="entry name" value="Glucose Oxidase, domain 3"/>
    <property type="match status" value="1"/>
</dbReference>
<dbReference type="PANTHER" id="PTHR11552:SF147">
    <property type="entry name" value="CHOLINE DEHYDROGENASE, MITOCHONDRIAL"/>
    <property type="match status" value="1"/>
</dbReference>
<dbReference type="SUPFAM" id="SSF54373">
    <property type="entry name" value="FAD-linked reductases, C-terminal domain"/>
    <property type="match status" value="1"/>
</dbReference>
<dbReference type="Gene3D" id="3.50.50.60">
    <property type="entry name" value="FAD/NAD(P)-binding domain"/>
    <property type="match status" value="1"/>
</dbReference>
<dbReference type="PANTHER" id="PTHR11552">
    <property type="entry name" value="GLUCOSE-METHANOL-CHOLINE GMC OXIDOREDUCTASE"/>
    <property type="match status" value="1"/>
</dbReference>
<evidence type="ECO:0000313" key="3">
    <source>
        <dbReference type="EMBL" id="KAK7499994.1"/>
    </source>
</evidence>
<dbReference type="EMBL" id="JACVVK020000040">
    <property type="protein sequence ID" value="KAK7499994.1"/>
    <property type="molecule type" value="Genomic_DNA"/>
</dbReference>
<evidence type="ECO:0000259" key="2">
    <source>
        <dbReference type="Pfam" id="PF05199"/>
    </source>
</evidence>
<evidence type="ECO:0000256" key="1">
    <source>
        <dbReference type="ARBA" id="ARBA00010790"/>
    </source>
</evidence>
<protein>
    <recommendedName>
        <fullName evidence="2">Glucose-methanol-choline oxidoreductase C-terminal domain-containing protein</fullName>
    </recommendedName>
</protein>
<accession>A0ABD0LKE6</accession>
<dbReference type="Proteomes" id="UP001519460">
    <property type="component" value="Unassembled WGS sequence"/>
</dbReference>
<dbReference type="InterPro" id="IPR036188">
    <property type="entry name" value="FAD/NAD-bd_sf"/>
</dbReference>
<dbReference type="SUPFAM" id="SSF51905">
    <property type="entry name" value="FAD/NAD(P)-binding domain"/>
    <property type="match status" value="1"/>
</dbReference>
<dbReference type="InterPro" id="IPR007867">
    <property type="entry name" value="GMC_OxRtase_C"/>
</dbReference>
<name>A0ABD0LKE6_9CAEN</name>
<dbReference type="AlphaFoldDB" id="A0ABD0LKE6"/>
<organism evidence="3 4">
    <name type="scientific">Batillaria attramentaria</name>
    <dbReference type="NCBI Taxonomy" id="370345"/>
    <lineage>
        <taxon>Eukaryota</taxon>
        <taxon>Metazoa</taxon>
        <taxon>Spiralia</taxon>
        <taxon>Lophotrochozoa</taxon>
        <taxon>Mollusca</taxon>
        <taxon>Gastropoda</taxon>
        <taxon>Caenogastropoda</taxon>
        <taxon>Sorbeoconcha</taxon>
        <taxon>Cerithioidea</taxon>
        <taxon>Batillariidae</taxon>
        <taxon>Batillaria</taxon>
    </lineage>
</organism>
<keyword evidence="4" id="KW-1185">Reference proteome</keyword>